<accession>A0A143BJP3</accession>
<keyword evidence="4" id="KW-1185">Reference proteome</keyword>
<dbReference type="STRING" id="1379270.GEMMAAP_07525"/>
<feature type="signal peptide" evidence="1">
    <location>
        <begin position="1"/>
        <end position="18"/>
    </location>
</feature>
<reference evidence="3 4" key="2">
    <citation type="journal article" date="2016" name="Environ. Microbiol. Rep.">
        <title>Metagenomic evidence for the presence of phototrophic Gemmatimonadetes bacteria in diverse environments.</title>
        <authorList>
            <person name="Zeng Y."/>
            <person name="Baumbach J."/>
            <person name="Barbosa E.G."/>
            <person name="Azevedo V."/>
            <person name="Zhang C."/>
            <person name="Koblizek M."/>
        </authorList>
    </citation>
    <scope>NUCLEOTIDE SEQUENCE [LARGE SCALE GENOMIC DNA]</scope>
    <source>
        <strain evidence="3 4">AP64</strain>
    </source>
</reference>
<name>A0A143BJP3_9BACT</name>
<reference evidence="3 4" key="1">
    <citation type="journal article" date="2014" name="Proc. Natl. Acad. Sci. U.S.A.">
        <title>Functional type 2 photosynthetic reaction centers found in the rare bacterial phylum Gemmatimonadetes.</title>
        <authorList>
            <person name="Zeng Y."/>
            <person name="Feng F."/>
            <person name="Medova H."/>
            <person name="Dean J."/>
            <person name="Koblizek M."/>
        </authorList>
    </citation>
    <scope>NUCLEOTIDE SEQUENCE [LARGE SCALE GENOMIC DNA]</scope>
    <source>
        <strain evidence="3 4">AP64</strain>
    </source>
</reference>
<dbReference type="PANTHER" id="PTHR12147">
    <property type="entry name" value="METALLOPEPTIDASE M28 FAMILY MEMBER"/>
    <property type="match status" value="1"/>
</dbReference>
<evidence type="ECO:0000259" key="2">
    <source>
        <dbReference type="Pfam" id="PF04389"/>
    </source>
</evidence>
<dbReference type="Proteomes" id="UP000076404">
    <property type="component" value="Chromosome"/>
</dbReference>
<dbReference type="GO" id="GO:0008235">
    <property type="term" value="F:metalloexopeptidase activity"/>
    <property type="evidence" value="ECO:0007669"/>
    <property type="project" value="InterPro"/>
</dbReference>
<dbReference type="InterPro" id="IPR007484">
    <property type="entry name" value="Peptidase_M28"/>
</dbReference>
<dbReference type="PANTHER" id="PTHR12147:SF26">
    <property type="entry name" value="PEPTIDASE M28 DOMAIN-CONTAINING PROTEIN"/>
    <property type="match status" value="1"/>
</dbReference>
<evidence type="ECO:0000256" key="1">
    <source>
        <dbReference type="SAM" id="SignalP"/>
    </source>
</evidence>
<feature type="chain" id="PRO_5007506899" description="Peptidase M28 domain-containing protein" evidence="1">
    <location>
        <begin position="19"/>
        <end position="306"/>
    </location>
</feature>
<evidence type="ECO:0000313" key="4">
    <source>
        <dbReference type="Proteomes" id="UP000076404"/>
    </source>
</evidence>
<dbReference type="GO" id="GO:0006508">
    <property type="term" value="P:proteolysis"/>
    <property type="evidence" value="ECO:0007669"/>
    <property type="project" value="InterPro"/>
</dbReference>
<dbReference type="AlphaFoldDB" id="A0A143BJP3"/>
<feature type="domain" description="Peptidase M28" evidence="2">
    <location>
        <begin position="96"/>
        <end position="296"/>
    </location>
</feature>
<keyword evidence="1" id="KW-0732">Signal</keyword>
<dbReference type="EMBL" id="CP011454">
    <property type="protein sequence ID" value="AMW04732.1"/>
    <property type="molecule type" value="Genomic_DNA"/>
</dbReference>
<organism evidence="3 4">
    <name type="scientific">Gemmatimonas phototrophica</name>
    <dbReference type="NCBI Taxonomy" id="1379270"/>
    <lineage>
        <taxon>Bacteria</taxon>
        <taxon>Pseudomonadati</taxon>
        <taxon>Gemmatimonadota</taxon>
        <taxon>Gemmatimonadia</taxon>
        <taxon>Gemmatimonadales</taxon>
        <taxon>Gemmatimonadaceae</taxon>
        <taxon>Gemmatimonas</taxon>
    </lineage>
</organism>
<dbReference type="InterPro" id="IPR045175">
    <property type="entry name" value="M28_fam"/>
</dbReference>
<dbReference type="SUPFAM" id="SSF53187">
    <property type="entry name" value="Zn-dependent exopeptidases"/>
    <property type="match status" value="1"/>
</dbReference>
<gene>
    <name evidence="3" type="ORF">GEMMAAP_07525</name>
</gene>
<proteinExistence type="predicted"/>
<protein>
    <recommendedName>
        <fullName evidence="2">Peptidase M28 domain-containing protein</fullName>
    </recommendedName>
</protein>
<sequence length="306" mass="32836">MYAGALALLLAVAPSLRAQSRPVGQDSVTSVLMRRLSALAADSMEGRRAGTPGGARARAWIIRELQTMGVQPLGPRFEMPFALRMRTPGPDSVGTNIVARIPGTGGSGKTLVLSAHYDHLGIRNGEVFNGADDDASGCVTLLMIAERLLVQPPQHDVILAFFDAEEGGLQGARAFVATPPLPLERIGVNLNLDMVARQDGGALWVSGTAHYPSLRPVAEAAAKESRIPIRFGHDTKDLKPGDDWTNSSDHGAFHAKGIPFLYLGVEDHPDYHKSGDDADKVDPTFFRATMEFAAALVRRLDDLLGR</sequence>
<dbReference type="Gene3D" id="3.40.630.10">
    <property type="entry name" value="Zn peptidases"/>
    <property type="match status" value="1"/>
</dbReference>
<dbReference type="eggNOG" id="COG2234">
    <property type="taxonomic scope" value="Bacteria"/>
</dbReference>
<dbReference type="KEGG" id="gph:GEMMAAP_07525"/>
<evidence type="ECO:0000313" key="3">
    <source>
        <dbReference type="EMBL" id="AMW04732.1"/>
    </source>
</evidence>
<dbReference type="Pfam" id="PF04389">
    <property type="entry name" value="Peptidase_M28"/>
    <property type="match status" value="1"/>
</dbReference>